<dbReference type="OrthoDB" id="5360893at2759"/>
<dbReference type="PANTHER" id="PTHR12110">
    <property type="entry name" value="HYDROXYPYRUVATE ISOMERASE"/>
    <property type="match status" value="1"/>
</dbReference>
<dbReference type="InterPro" id="IPR036291">
    <property type="entry name" value="NAD(P)-bd_dom_sf"/>
</dbReference>
<organism evidence="3 4">
    <name type="scientific">Sporisorium graminicola</name>
    <dbReference type="NCBI Taxonomy" id="280036"/>
    <lineage>
        <taxon>Eukaryota</taxon>
        <taxon>Fungi</taxon>
        <taxon>Dikarya</taxon>
        <taxon>Basidiomycota</taxon>
        <taxon>Ustilaginomycotina</taxon>
        <taxon>Ustilaginomycetes</taxon>
        <taxon>Ustilaginales</taxon>
        <taxon>Ustilaginaceae</taxon>
        <taxon>Sporisorium</taxon>
    </lineage>
</organism>
<gene>
    <name evidence="3" type="ORF">EX895_002616</name>
</gene>
<feature type="domain" description="Xylose isomerase-like TIM barrel" evidence="1">
    <location>
        <begin position="382"/>
        <end position="690"/>
    </location>
</feature>
<feature type="domain" description="Shikimate dehydrogenase substrate binding N-terminal" evidence="2">
    <location>
        <begin position="16"/>
        <end position="95"/>
    </location>
</feature>
<name>A0A4U7KWR5_9BASI</name>
<sequence length="714" mass="78354">MSLINRIDEPLRGATFGFPIKHSVGPAVHTFVSQLLDLPWTFTHGEYADENDVWQHVQSADFGFGAVTMPFKASIMARLDHIDDDAKAIGAVNTISVVKGQDGAPHRYHGHNTDAAGIAQVFLENTKLLHDIPQRIGLVIGSGGAARAAIWALVFTLHCPYVLVVGRSADAVKAMIDDLQAAVTAQGGKFPLAECVFHVGSVAHAQRLLDQGLTPSLAVSCIPAAAMLQQAPSSAVQDDKTAAESTMYAVLDTLLVGRLHRRQVQTSPCMLIDMCFKPLVTPIMRTAQADGWHIISGIEVLGAQLIEQWRIWLGKDSSLFAKIPQKSVRDKMRELAAQSLALQSSADAADLSLADRLKALPQGVMSASLGYSEAQTIEAVVAAAAAEHFDGIEIFYECLRVASLRLANKEIQEMPTDAEILAGSSYIRKLCDSHGIRIIALQPWLNHVGLRDRQEHERRLQHVLPLWFQVADILGTDVIQVPSTMFKKISVGDPEVVVADLRALAQAGLTGRQQQGKAPIRFAYEAMAFGAWTSRWQDAWKEVEAVDMPNFGIVLDTFQILGECWADPASESGMLYDGEVRLQDCLHDLRTTFAGHLAKQTANRKKIFYVQLGDAKRMTPPLTVDHALFDPSMHANCKMAWNRSCRTFAFEGYLPLLPLLRVIFEDIGFDGIVSAELMNVELKQVDAGIPARQAQRAMVGWRRSQEALLDGKHD</sequence>
<dbReference type="Gene3D" id="3.40.50.10860">
    <property type="entry name" value="Leucine Dehydrogenase, chain A, domain 1"/>
    <property type="match status" value="1"/>
</dbReference>
<accession>A0A4U7KWR5</accession>
<dbReference type="Gene3D" id="3.20.20.150">
    <property type="entry name" value="Divalent-metal-dependent TIM barrel enzymes"/>
    <property type="match status" value="1"/>
</dbReference>
<keyword evidence="4" id="KW-1185">Reference proteome</keyword>
<dbReference type="SUPFAM" id="SSF53223">
    <property type="entry name" value="Aminoacid dehydrogenase-like, N-terminal domain"/>
    <property type="match status" value="1"/>
</dbReference>
<comment type="caution">
    <text evidence="3">The sequence shown here is derived from an EMBL/GenBank/DDBJ whole genome shotgun (WGS) entry which is preliminary data.</text>
</comment>
<evidence type="ECO:0000313" key="4">
    <source>
        <dbReference type="Proteomes" id="UP000306050"/>
    </source>
</evidence>
<dbReference type="InterPro" id="IPR050312">
    <property type="entry name" value="IolE/XylAMocC-like"/>
</dbReference>
<dbReference type="SUPFAM" id="SSF51735">
    <property type="entry name" value="NAD(P)-binding Rossmann-fold domains"/>
    <property type="match status" value="1"/>
</dbReference>
<dbReference type="InterPro" id="IPR013022">
    <property type="entry name" value="Xyl_isomerase-like_TIM-brl"/>
</dbReference>
<evidence type="ECO:0000313" key="3">
    <source>
        <dbReference type="EMBL" id="TKY88627.1"/>
    </source>
</evidence>
<proteinExistence type="predicted"/>
<dbReference type="PANTHER" id="PTHR12110:SF21">
    <property type="entry name" value="XYLOSE ISOMERASE-LIKE TIM BARREL DOMAIN-CONTAINING PROTEIN"/>
    <property type="match status" value="1"/>
</dbReference>
<dbReference type="RefSeq" id="XP_029740612.1">
    <property type="nucleotide sequence ID" value="XM_029883214.1"/>
</dbReference>
<dbReference type="Proteomes" id="UP000306050">
    <property type="component" value="Chromosome SGRAM_15"/>
</dbReference>
<dbReference type="EMBL" id="SRRM01000008">
    <property type="protein sequence ID" value="TKY88627.1"/>
    <property type="molecule type" value="Genomic_DNA"/>
</dbReference>
<dbReference type="KEGG" id="sgra:EX895_002616"/>
<protein>
    <recommendedName>
        <fullName evidence="5">Shikimate dehydrogenase substrate binding N-terminal domain-containing protein</fullName>
    </recommendedName>
</protein>
<dbReference type="InterPro" id="IPR046346">
    <property type="entry name" value="Aminoacid_DH-like_N_sf"/>
</dbReference>
<dbReference type="AlphaFoldDB" id="A0A4U7KWR5"/>
<dbReference type="SUPFAM" id="SSF51658">
    <property type="entry name" value="Xylose isomerase-like"/>
    <property type="match status" value="1"/>
</dbReference>
<dbReference type="GeneID" id="40725511"/>
<dbReference type="Pfam" id="PF08501">
    <property type="entry name" value="Shikimate_dh_N"/>
    <property type="match status" value="1"/>
</dbReference>
<evidence type="ECO:0000259" key="2">
    <source>
        <dbReference type="Pfam" id="PF08501"/>
    </source>
</evidence>
<evidence type="ECO:0008006" key="5">
    <source>
        <dbReference type="Google" id="ProtNLM"/>
    </source>
</evidence>
<dbReference type="InterPro" id="IPR013708">
    <property type="entry name" value="Shikimate_DH-bd_N"/>
</dbReference>
<dbReference type="Pfam" id="PF01261">
    <property type="entry name" value="AP_endonuc_2"/>
    <property type="match status" value="1"/>
</dbReference>
<evidence type="ECO:0000259" key="1">
    <source>
        <dbReference type="Pfam" id="PF01261"/>
    </source>
</evidence>
<dbReference type="InterPro" id="IPR036237">
    <property type="entry name" value="Xyl_isomerase-like_sf"/>
</dbReference>
<dbReference type="GO" id="GO:0004764">
    <property type="term" value="F:shikimate 3-dehydrogenase (NADP+) activity"/>
    <property type="evidence" value="ECO:0007669"/>
    <property type="project" value="InterPro"/>
</dbReference>
<reference evidence="3 4" key="1">
    <citation type="submission" date="2019-05" db="EMBL/GenBank/DDBJ databases">
        <title>Sporisorium graminicola CBS 10092 draft sequencing and annotation.</title>
        <authorList>
            <person name="Solano-Gonzalez S."/>
            <person name="Caddick M.X."/>
            <person name="Darby A."/>
        </authorList>
    </citation>
    <scope>NUCLEOTIDE SEQUENCE [LARGE SCALE GENOMIC DNA]</scope>
    <source>
        <strain evidence="3 4">CBS 10092</strain>
    </source>
</reference>
<dbReference type="Gene3D" id="3.40.50.720">
    <property type="entry name" value="NAD(P)-binding Rossmann-like Domain"/>
    <property type="match status" value="1"/>
</dbReference>